<feature type="transmembrane region" description="Helical" evidence="1">
    <location>
        <begin position="68"/>
        <end position="88"/>
    </location>
</feature>
<protein>
    <submittedName>
        <fullName evidence="2">Uncharacterized protein</fullName>
    </submittedName>
</protein>
<proteinExistence type="predicted"/>
<keyword evidence="1" id="KW-1133">Transmembrane helix</keyword>
<organism evidence="2 3">
    <name type="scientific">Morchella conica CCBAS932</name>
    <dbReference type="NCBI Taxonomy" id="1392247"/>
    <lineage>
        <taxon>Eukaryota</taxon>
        <taxon>Fungi</taxon>
        <taxon>Dikarya</taxon>
        <taxon>Ascomycota</taxon>
        <taxon>Pezizomycotina</taxon>
        <taxon>Pezizomycetes</taxon>
        <taxon>Pezizales</taxon>
        <taxon>Morchellaceae</taxon>
        <taxon>Morchella</taxon>
    </lineage>
</organism>
<evidence type="ECO:0000313" key="3">
    <source>
        <dbReference type="Proteomes" id="UP000277580"/>
    </source>
</evidence>
<feature type="transmembrane region" description="Helical" evidence="1">
    <location>
        <begin position="41"/>
        <end position="62"/>
    </location>
</feature>
<keyword evidence="1" id="KW-0812">Transmembrane</keyword>
<evidence type="ECO:0000313" key="2">
    <source>
        <dbReference type="EMBL" id="RPB12544.1"/>
    </source>
</evidence>
<dbReference type="OrthoDB" id="5382919at2759"/>
<dbReference type="InParanoid" id="A0A3N4KPL7"/>
<evidence type="ECO:0000256" key="1">
    <source>
        <dbReference type="SAM" id="Phobius"/>
    </source>
</evidence>
<gene>
    <name evidence="2" type="ORF">P167DRAFT_565206</name>
</gene>
<sequence length="171" mass="18175">MHAAPPFSAKFSCTTAWSMASPTIISSRNSKWSYISVYTRLLLSVILLVVIALATFIFIVSTSQLREALIFATATLLIALILLFASLLRDAGSIIEVEDHAGIIIELPGDSASLETGDTSDYGARLWGLHLVRSGGESVIDPMAGQLPYVPHIGSMLSGLSLASVGLKQKA</sequence>
<dbReference type="Proteomes" id="UP000277580">
    <property type="component" value="Unassembled WGS sequence"/>
</dbReference>
<keyword evidence="3" id="KW-1185">Reference proteome</keyword>
<dbReference type="EMBL" id="ML119128">
    <property type="protein sequence ID" value="RPB12544.1"/>
    <property type="molecule type" value="Genomic_DNA"/>
</dbReference>
<name>A0A3N4KPL7_9PEZI</name>
<dbReference type="AlphaFoldDB" id="A0A3N4KPL7"/>
<accession>A0A3N4KPL7</accession>
<keyword evidence="1" id="KW-0472">Membrane</keyword>
<reference evidence="2 3" key="1">
    <citation type="journal article" date="2018" name="Nat. Ecol. Evol.">
        <title>Pezizomycetes genomes reveal the molecular basis of ectomycorrhizal truffle lifestyle.</title>
        <authorList>
            <person name="Murat C."/>
            <person name="Payen T."/>
            <person name="Noel B."/>
            <person name="Kuo A."/>
            <person name="Morin E."/>
            <person name="Chen J."/>
            <person name="Kohler A."/>
            <person name="Krizsan K."/>
            <person name="Balestrini R."/>
            <person name="Da Silva C."/>
            <person name="Montanini B."/>
            <person name="Hainaut M."/>
            <person name="Levati E."/>
            <person name="Barry K.W."/>
            <person name="Belfiori B."/>
            <person name="Cichocki N."/>
            <person name="Clum A."/>
            <person name="Dockter R.B."/>
            <person name="Fauchery L."/>
            <person name="Guy J."/>
            <person name="Iotti M."/>
            <person name="Le Tacon F."/>
            <person name="Lindquist E.A."/>
            <person name="Lipzen A."/>
            <person name="Malagnac F."/>
            <person name="Mello A."/>
            <person name="Molinier V."/>
            <person name="Miyauchi S."/>
            <person name="Poulain J."/>
            <person name="Riccioni C."/>
            <person name="Rubini A."/>
            <person name="Sitrit Y."/>
            <person name="Splivallo R."/>
            <person name="Traeger S."/>
            <person name="Wang M."/>
            <person name="Zifcakova L."/>
            <person name="Wipf D."/>
            <person name="Zambonelli A."/>
            <person name="Paolocci F."/>
            <person name="Nowrousian M."/>
            <person name="Ottonello S."/>
            <person name="Baldrian P."/>
            <person name="Spatafora J.W."/>
            <person name="Henrissat B."/>
            <person name="Nagy L.G."/>
            <person name="Aury J.M."/>
            <person name="Wincker P."/>
            <person name="Grigoriev I.V."/>
            <person name="Bonfante P."/>
            <person name="Martin F.M."/>
        </authorList>
    </citation>
    <scope>NUCLEOTIDE SEQUENCE [LARGE SCALE GENOMIC DNA]</scope>
    <source>
        <strain evidence="2 3">CCBAS932</strain>
    </source>
</reference>